<feature type="compositionally biased region" description="Basic and acidic residues" evidence="2">
    <location>
        <begin position="672"/>
        <end position="682"/>
    </location>
</feature>
<feature type="compositionally biased region" description="Polar residues" evidence="2">
    <location>
        <begin position="485"/>
        <end position="494"/>
    </location>
</feature>
<evidence type="ECO:0000313" key="5">
    <source>
        <dbReference type="Proteomes" id="UP000092583"/>
    </source>
</evidence>
<evidence type="ECO:0000313" key="4">
    <source>
        <dbReference type="EMBL" id="OCF61484.1"/>
    </source>
</evidence>
<protein>
    <recommendedName>
        <fullName evidence="3">BRCT domain-containing protein</fullName>
    </recommendedName>
</protein>
<dbReference type="PROSITE" id="PS50172">
    <property type="entry name" value="BRCT"/>
    <property type="match status" value="1"/>
</dbReference>
<sequence>MSFTLCCMPSELSSNNPTSTTSKIKKTGIIKDNRPGLLDDMVFYMHEYMGNYMGQGRHRFEVKREILVEYECKDDYTSLRIHTAKGGQIVYSPTDPSVTHILVPPDREARQRSEDSSSILNLREIQNQTYNTKTKEEVAFWDIPKLVLFFGQHLNEDGEIIKDAEVPVLRMGWILRCVKKRRILVDEDGDWDGQFLRPDARPIQAIEMGGQGVSREHLDFARQMSSGGSMTYNARPINPSAPTSAYQPRRHLVKDEIRDQAYPPKDWTRTIPMGAKVNRWSALTNAQETSKKPQSPVHVFPKADQLSVSVSAESVIDTQKLSSRQNCVGTAVINEHQSPVVNSLKKSSSQSSSPQHTCGPEPKRSEANINETHVPMTPISSFGSISHDQPDQTQQPNRKRESPLDMPPLALDPRQHLKRRKIQDLAETKVTEDERPPTPPLPEEMQTILPIVHQAKSKLPSPPETSQNIQVTGASPVGTRAKQIMDNSQSVNSRSGAKSKSVTPSSSSRITQASPAIPRSTSKIFFANGRSMTFNVHQGNFATQFLIQSGGGVIMPIEHASTIIFDRKSSKQPCTAEEEDVLDGVELRGEWQVVVSSKWIEDCLRNGKQIEDPNYRITKVPQSVAIPEDYTEHEGRPIHDTMDVDYNSDEEESVICLSENRPALAVRPRIEPAKREERKPVVDSHLLPRMQNPSAGPSPRSTAIQTCKADRSRSSSHNQRHNNHLVKSHKISGGTTGLKGIKILENGGRIVPSPKYSGLTHIILTHNSNDKDEIFDVGRPKRKDTHTIRSLDDNGWATFRLLENFGEIVNSPHRRSHINPSFGHGHGDGHDHEMVGGQRKMAVVILKKNWVYDCIRLGRVLGQRQNWHGWKVKGRYPDDASGFESALPYEYSRPTPVTGSKPSGISNISSSPIVSTNFDPPKYNNQPVKLITRYYPLHPIKIDPSIRLPSMTWSTRIPAPPNGQFQTHYLELRSDQLKSKIYLTGYLPPDPRFSQSYGEKKEEHGHAQSFKVDGQRGRVGFDYHGSQEIYKEARGTRDVSFCTDDWLRSEKMGGIIEDPRTTTTSFQTLNSNNQGSAAQDLDDPLPNLDISYAGNKVKGINIILPPSINDGKGNHTNPISTQQNGIRLTICATDRKTNFSTLPEKVVYPDQTFDDSDLDCLDSDWEEADDKTDTSRNTIGVVTKRKLPIHEMTFKKKTKIDRVTPPQIPERLSLQYKTENSVYLPPTPISAFPRLLADGQAFPLDTSKGHNGRSSLSPDLASCSTDKKDKPSTTHVCQILAREIYDHPDEALISISKRLETRYQGRKWKTWYRSLSRYRNMIEKMIKRLDEKERRNELLELRSQVNT</sequence>
<feature type="compositionally biased region" description="Polar residues" evidence="2">
    <location>
        <begin position="464"/>
        <end position="473"/>
    </location>
</feature>
<feature type="compositionally biased region" description="Polar residues" evidence="2">
    <location>
        <begin position="378"/>
        <end position="396"/>
    </location>
</feature>
<evidence type="ECO:0000256" key="1">
    <source>
        <dbReference type="SAM" id="Coils"/>
    </source>
</evidence>
<dbReference type="InterPro" id="IPR001357">
    <property type="entry name" value="BRCT_dom"/>
</dbReference>
<evidence type="ECO:0000256" key="2">
    <source>
        <dbReference type="SAM" id="MobiDB-lite"/>
    </source>
</evidence>
<feature type="region of interest" description="Disordered" evidence="2">
    <location>
        <begin position="1246"/>
        <end position="1272"/>
    </location>
</feature>
<keyword evidence="1" id="KW-0175">Coiled coil</keyword>
<name>A0A1B9J1G6_9TREE</name>
<reference evidence="4 5" key="1">
    <citation type="submission" date="2013-07" db="EMBL/GenBank/DDBJ databases">
        <title>The Genome Sequence of Kwoniella mangroviensis CBS10435.</title>
        <authorList>
            <consortium name="The Broad Institute Genome Sequencing Platform"/>
            <person name="Cuomo C."/>
            <person name="Litvintseva A."/>
            <person name="Chen Y."/>
            <person name="Heitman J."/>
            <person name="Sun S."/>
            <person name="Springer D."/>
            <person name="Dromer F."/>
            <person name="Young S.K."/>
            <person name="Zeng Q."/>
            <person name="Gargeya S."/>
            <person name="Fitzgerald M."/>
            <person name="Abouelleil A."/>
            <person name="Alvarado L."/>
            <person name="Berlin A.M."/>
            <person name="Chapman S.B."/>
            <person name="Dewar J."/>
            <person name="Goldberg J."/>
            <person name="Griggs A."/>
            <person name="Gujja S."/>
            <person name="Hansen M."/>
            <person name="Howarth C."/>
            <person name="Imamovic A."/>
            <person name="Larimer J."/>
            <person name="McCowan C."/>
            <person name="Murphy C."/>
            <person name="Pearson M."/>
            <person name="Priest M."/>
            <person name="Roberts A."/>
            <person name="Saif S."/>
            <person name="Shea T."/>
            <person name="Sykes S."/>
            <person name="Wortman J."/>
            <person name="Nusbaum C."/>
            <person name="Birren B."/>
        </authorList>
    </citation>
    <scope>NUCLEOTIDE SEQUENCE [LARGE SCALE GENOMIC DNA]</scope>
    <source>
        <strain evidence="4 5">CBS 10435</strain>
    </source>
</reference>
<keyword evidence="5" id="KW-1185">Reference proteome</keyword>
<accession>A0A1B9J1G6</accession>
<proteinExistence type="predicted"/>
<dbReference type="OrthoDB" id="2566654at2759"/>
<feature type="coiled-coil region" evidence="1">
    <location>
        <begin position="1315"/>
        <end position="1342"/>
    </location>
</feature>
<gene>
    <name evidence="4" type="ORF">L486_01132</name>
</gene>
<feature type="compositionally biased region" description="Low complexity" evidence="2">
    <location>
        <begin position="343"/>
        <end position="353"/>
    </location>
</feature>
<organism evidence="4 5">
    <name type="scientific">Kwoniella mangroviensis CBS 10435</name>
    <dbReference type="NCBI Taxonomy" id="1331196"/>
    <lineage>
        <taxon>Eukaryota</taxon>
        <taxon>Fungi</taxon>
        <taxon>Dikarya</taxon>
        <taxon>Basidiomycota</taxon>
        <taxon>Agaricomycotina</taxon>
        <taxon>Tremellomycetes</taxon>
        <taxon>Tremellales</taxon>
        <taxon>Cryptococcaceae</taxon>
        <taxon>Kwoniella</taxon>
    </lineage>
</organism>
<dbReference type="Proteomes" id="UP000092583">
    <property type="component" value="Unassembled WGS sequence"/>
</dbReference>
<evidence type="ECO:0000259" key="3">
    <source>
        <dbReference type="PROSITE" id="PS50172"/>
    </source>
</evidence>
<feature type="compositionally biased region" description="Low complexity" evidence="2">
    <location>
        <begin position="495"/>
        <end position="508"/>
    </location>
</feature>
<feature type="region of interest" description="Disordered" evidence="2">
    <location>
        <begin position="338"/>
        <end position="443"/>
    </location>
</feature>
<feature type="region of interest" description="Disordered" evidence="2">
    <location>
        <begin position="672"/>
        <end position="723"/>
    </location>
</feature>
<feature type="compositionally biased region" description="Basic and acidic residues" evidence="2">
    <location>
        <begin position="422"/>
        <end position="436"/>
    </location>
</feature>
<dbReference type="EMBL" id="KI669459">
    <property type="protein sequence ID" value="OCF61484.1"/>
    <property type="molecule type" value="Genomic_DNA"/>
</dbReference>
<feature type="domain" description="BRCT" evidence="3">
    <location>
        <begin position="546"/>
        <end position="617"/>
    </location>
</feature>
<feature type="region of interest" description="Disordered" evidence="2">
    <location>
        <begin position="456"/>
        <end position="516"/>
    </location>
</feature>
<reference evidence="5" key="2">
    <citation type="submission" date="2013-12" db="EMBL/GenBank/DDBJ databases">
        <title>Evolution of pathogenesis and genome organization in the Tremellales.</title>
        <authorList>
            <person name="Cuomo C."/>
            <person name="Litvintseva A."/>
            <person name="Heitman J."/>
            <person name="Chen Y."/>
            <person name="Sun S."/>
            <person name="Springer D."/>
            <person name="Dromer F."/>
            <person name="Young S."/>
            <person name="Zeng Q."/>
            <person name="Chapman S."/>
            <person name="Gujja S."/>
            <person name="Saif S."/>
            <person name="Birren B."/>
        </authorList>
    </citation>
    <scope>NUCLEOTIDE SEQUENCE [LARGE SCALE GENOMIC DNA]</scope>
    <source>
        <strain evidence="5">CBS 10435</strain>
    </source>
</reference>
<feature type="compositionally biased region" description="Polar residues" evidence="2">
    <location>
        <begin position="691"/>
        <end position="705"/>
    </location>
</feature>